<dbReference type="EnsemblMetazoa" id="XM_776109">
    <property type="protein sequence ID" value="XP_781202"/>
    <property type="gene ID" value="LOC575725"/>
</dbReference>
<dbReference type="RefSeq" id="XP_030843130.1">
    <property type="nucleotide sequence ID" value="XM_030987270.1"/>
</dbReference>
<evidence type="ECO:0000313" key="3">
    <source>
        <dbReference type="Proteomes" id="UP000007110"/>
    </source>
</evidence>
<dbReference type="GeneID" id="575725"/>
<keyword evidence="1" id="KW-0732">Signal</keyword>
<dbReference type="OrthoDB" id="10070532at2759"/>
<name>A0A7M7RC86_STRPU</name>
<dbReference type="RefSeq" id="XP_781202.3">
    <property type="nucleotide sequence ID" value="XM_776109.5"/>
</dbReference>
<accession>A0A7M7RC86</accession>
<dbReference type="EnsemblMetazoa" id="XM_030987269">
    <property type="protein sequence ID" value="XP_030843129"/>
    <property type="gene ID" value="LOC575725"/>
</dbReference>
<dbReference type="EnsemblMetazoa" id="XM_011668148">
    <property type="protein sequence ID" value="XP_011666450"/>
    <property type="gene ID" value="LOC575725"/>
</dbReference>
<dbReference type="PANTHER" id="PTHR10697">
    <property type="entry name" value="MAMMALIAN EPENDYMIN-RELATED PROTEIN 1"/>
    <property type="match status" value="1"/>
</dbReference>
<evidence type="ECO:0000256" key="1">
    <source>
        <dbReference type="SAM" id="SignalP"/>
    </source>
</evidence>
<dbReference type="EnsemblMetazoa" id="XM_030987270">
    <property type="protein sequence ID" value="XP_030843130"/>
    <property type="gene ID" value="LOC575725"/>
</dbReference>
<dbReference type="OMA" id="QFTIFEQ"/>
<dbReference type="InterPro" id="IPR001299">
    <property type="entry name" value="Ependymin"/>
</dbReference>
<dbReference type="FunCoup" id="A0A7M7RC86">
    <property type="interactions" value="310"/>
</dbReference>
<dbReference type="KEGG" id="spu:575725"/>
<dbReference type="GO" id="GO:0005509">
    <property type="term" value="F:calcium ion binding"/>
    <property type="evidence" value="ECO:0007669"/>
    <property type="project" value="InterPro"/>
</dbReference>
<dbReference type="GO" id="GO:0005764">
    <property type="term" value="C:lysosome"/>
    <property type="evidence" value="ECO:0000318"/>
    <property type="project" value="GO_Central"/>
</dbReference>
<feature type="signal peptide" evidence="1">
    <location>
        <begin position="1"/>
        <end position="18"/>
    </location>
</feature>
<keyword evidence="3" id="KW-1185">Reference proteome</keyword>
<dbReference type="Proteomes" id="UP000007110">
    <property type="component" value="Unassembled WGS sequence"/>
</dbReference>
<reference evidence="2" key="2">
    <citation type="submission" date="2021-01" db="UniProtKB">
        <authorList>
            <consortium name="EnsemblMetazoa"/>
        </authorList>
    </citation>
    <scope>IDENTIFICATION</scope>
</reference>
<dbReference type="GO" id="GO:0005576">
    <property type="term" value="C:extracellular region"/>
    <property type="evidence" value="ECO:0007669"/>
    <property type="project" value="InterPro"/>
</dbReference>
<dbReference type="RefSeq" id="XP_030843129.1">
    <property type="nucleotide sequence ID" value="XM_030987269.1"/>
</dbReference>
<dbReference type="InParanoid" id="A0A7M7RC86"/>
<dbReference type="RefSeq" id="XP_011666450.2">
    <property type="nucleotide sequence ID" value="XM_011668148.2"/>
</dbReference>
<organism evidence="2 3">
    <name type="scientific">Strongylocentrotus purpuratus</name>
    <name type="common">Purple sea urchin</name>
    <dbReference type="NCBI Taxonomy" id="7668"/>
    <lineage>
        <taxon>Eukaryota</taxon>
        <taxon>Metazoa</taxon>
        <taxon>Echinodermata</taxon>
        <taxon>Eleutherozoa</taxon>
        <taxon>Echinozoa</taxon>
        <taxon>Echinoidea</taxon>
        <taxon>Euechinoidea</taxon>
        <taxon>Echinacea</taxon>
        <taxon>Camarodonta</taxon>
        <taxon>Echinidea</taxon>
        <taxon>Strongylocentrotidae</taxon>
        <taxon>Strongylocentrotus</taxon>
    </lineage>
</organism>
<protein>
    <submittedName>
        <fullName evidence="2">Uncharacterized protein</fullName>
    </submittedName>
</protein>
<proteinExistence type="predicted"/>
<dbReference type="GO" id="GO:0007160">
    <property type="term" value="P:cell-matrix adhesion"/>
    <property type="evidence" value="ECO:0007669"/>
    <property type="project" value="InterPro"/>
</dbReference>
<feature type="chain" id="PRO_5033597447" evidence="1">
    <location>
        <begin position="19"/>
        <end position="237"/>
    </location>
</feature>
<sequence length="237" mass="26541">MARFAVLVVLAVVVAVNAQKPICSPPQFMGGLGFTVGQSAPDKEPVGYTLNEYGAWDFTNRKLGLNFEIFYPNGTTYSFRVIQDYAQRTQWTIFDQLRFCAKQPTPTAEPSNCLPPNSTVAFTGFLGGEKDRVYYDLYAMKLTRGESSDLEGDLTVTVAKESNIPLSTNFIGTTYFDGDTPYSQVSTGGYYNVEVGIPDPKRWFDLPSYCMEATTDLGKLPKHIPNWTRLPNRPRFF</sequence>
<dbReference type="AlphaFoldDB" id="A0A7M7RC86"/>
<dbReference type="PANTHER" id="PTHR10697:SF1">
    <property type="entry name" value="MAMMALIAN EPENDYMIN-RELATED PROTEIN 1"/>
    <property type="match status" value="1"/>
</dbReference>
<evidence type="ECO:0000313" key="2">
    <source>
        <dbReference type="EnsemblMetazoa" id="XP_781202"/>
    </source>
</evidence>
<reference evidence="3" key="1">
    <citation type="submission" date="2015-02" db="EMBL/GenBank/DDBJ databases">
        <title>Genome sequencing for Strongylocentrotus purpuratus.</title>
        <authorList>
            <person name="Murali S."/>
            <person name="Liu Y."/>
            <person name="Vee V."/>
            <person name="English A."/>
            <person name="Wang M."/>
            <person name="Skinner E."/>
            <person name="Han Y."/>
            <person name="Muzny D.M."/>
            <person name="Worley K.C."/>
            <person name="Gibbs R.A."/>
        </authorList>
    </citation>
    <scope>NUCLEOTIDE SEQUENCE</scope>
</reference>